<dbReference type="AlphaFoldDB" id="A0A9D1YVM1"/>
<name>A0A9D1YVM1_9MICO</name>
<dbReference type="InterPro" id="IPR036259">
    <property type="entry name" value="MFS_trans_sf"/>
</dbReference>
<dbReference type="InterPro" id="IPR011701">
    <property type="entry name" value="MFS"/>
</dbReference>
<accession>A0A9D1YVM1</accession>
<feature type="transmembrane region" description="Helical" evidence="1">
    <location>
        <begin position="356"/>
        <end position="376"/>
    </location>
</feature>
<feature type="transmembrane region" description="Helical" evidence="1">
    <location>
        <begin position="166"/>
        <end position="189"/>
    </location>
</feature>
<protein>
    <submittedName>
        <fullName evidence="2">MFS transporter</fullName>
    </submittedName>
</protein>
<dbReference type="PANTHER" id="PTHR23542:SF1">
    <property type="entry name" value="MAJOR FACILITATOR SUPERFAMILY (MFS) PROFILE DOMAIN-CONTAINING PROTEIN"/>
    <property type="match status" value="1"/>
</dbReference>
<feature type="transmembrane region" description="Helical" evidence="1">
    <location>
        <begin position="44"/>
        <end position="66"/>
    </location>
</feature>
<feature type="transmembrane region" description="Helical" evidence="1">
    <location>
        <begin position="328"/>
        <end position="350"/>
    </location>
</feature>
<feature type="transmembrane region" description="Helical" evidence="1">
    <location>
        <begin position="21"/>
        <end position="38"/>
    </location>
</feature>
<keyword evidence="1" id="KW-0472">Membrane</keyword>
<organism evidence="2 3">
    <name type="scientific">Candidatus Agrococcus pullicola</name>
    <dbReference type="NCBI Taxonomy" id="2838429"/>
    <lineage>
        <taxon>Bacteria</taxon>
        <taxon>Bacillati</taxon>
        <taxon>Actinomycetota</taxon>
        <taxon>Actinomycetes</taxon>
        <taxon>Micrococcales</taxon>
        <taxon>Microbacteriaceae</taxon>
        <taxon>Agrococcus</taxon>
    </lineage>
</organism>
<evidence type="ECO:0000313" key="3">
    <source>
        <dbReference type="Proteomes" id="UP000824005"/>
    </source>
</evidence>
<reference evidence="2" key="2">
    <citation type="submission" date="2021-04" db="EMBL/GenBank/DDBJ databases">
        <authorList>
            <person name="Gilroy R."/>
        </authorList>
    </citation>
    <scope>NUCLEOTIDE SEQUENCE</scope>
    <source>
        <strain evidence="2">ChiGjej1B1-98</strain>
    </source>
</reference>
<dbReference type="Proteomes" id="UP000824005">
    <property type="component" value="Unassembled WGS sequence"/>
</dbReference>
<feature type="transmembrane region" description="Helical" evidence="1">
    <location>
        <begin position="137"/>
        <end position="160"/>
    </location>
</feature>
<feature type="transmembrane region" description="Helical" evidence="1">
    <location>
        <begin position="242"/>
        <end position="261"/>
    </location>
</feature>
<feature type="transmembrane region" description="Helical" evidence="1">
    <location>
        <begin position="297"/>
        <end position="316"/>
    </location>
</feature>
<reference evidence="2" key="1">
    <citation type="journal article" date="2021" name="PeerJ">
        <title>Extensive microbial diversity within the chicken gut microbiome revealed by metagenomics and culture.</title>
        <authorList>
            <person name="Gilroy R."/>
            <person name="Ravi A."/>
            <person name="Getino M."/>
            <person name="Pursley I."/>
            <person name="Horton D.L."/>
            <person name="Alikhan N.F."/>
            <person name="Baker D."/>
            <person name="Gharbi K."/>
            <person name="Hall N."/>
            <person name="Watson M."/>
            <person name="Adriaenssens E.M."/>
            <person name="Foster-Nyarko E."/>
            <person name="Jarju S."/>
            <person name="Secka A."/>
            <person name="Antonio M."/>
            <person name="Oren A."/>
            <person name="Chaudhuri R.R."/>
            <person name="La Ragione R."/>
            <person name="Hildebrand F."/>
            <person name="Pallen M.J."/>
        </authorList>
    </citation>
    <scope>NUCLEOTIDE SEQUENCE</scope>
    <source>
        <strain evidence="2">ChiGjej1B1-98</strain>
    </source>
</reference>
<keyword evidence="1" id="KW-1133">Transmembrane helix</keyword>
<dbReference type="GO" id="GO:0022857">
    <property type="term" value="F:transmembrane transporter activity"/>
    <property type="evidence" value="ECO:0007669"/>
    <property type="project" value="InterPro"/>
</dbReference>
<dbReference type="EMBL" id="DXDC01000174">
    <property type="protein sequence ID" value="HIY65820.1"/>
    <property type="molecule type" value="Genomic_DNA"/>
</dbReference>
<feature type="transmembrane region" description="Helical" evidence="1">
    <location>
        <begin position="78"/>
        <end position="98"/>
    </location>
</feature>
<feature type="transmembrane region" description="Helical" evidence="1">
    <location>
        <begin position="270"/>
        <end position="291"/>
    </location>
</feature>
<dbReference type="Gene3D" id="1.20.1250.20">
    <property type="entry name" value="MFS general substrate transporter like domains"/>
    <property type="match status" value="2"/>
</dbReference>
<evidence type="ECO:0000313" key="2">
    <source>
        <dbReference type="EMBL" id="HIY65820.1"/>
    </source>
</evidence>
<keyword evidence="1" id="KW-0812">Transmembrane</keyword>
<sequence length="400" mass="41388">MSTYEEVLRAPGVAVTMTAQLVGRFPVGMYSLGILLHVEQKFESYAAAGLVLAALSAGQALATPVTTRMMSRFGTRRLLLVTTILSALSMFGIAVLHVPLWVDVALGAAAGLTMPPIAPAVRTLYPRMVAQRQLGPLFALDATLQELVWVIGPVAITFLATSFDTLIGLSIAVAVQLGGGLWFALLPRVGNLRIPPTNKRMGGVLKKRPVLLVVIVGFLIIGAFAAAEAGVVAVYGHDGPQAGIILAISAIGSIIGGVLFGHRTITKRSLAIRCVIMAVGFIAAPFVMTFWGLSSAMFVAGFGCAPAVAAISAIVAGSVKFADTPEAYGWVNSGQLVGVALCSALAGIMIDFVGAGGGLIVGGVSATLGALIAFIFRRHQPDLTEGIVEPPPTAPIELPR</sequence>
<feature type="transmembrane region" description="Helical" evidence="1">
    <location>
        <begin position="210"/>
        <end position="236"/>
    </location>
</feature>
<proteinExistence type="predicted"/>
<comment type="caution">
    <text evidence="2">The sequence shown here is derived from an EMBL/GenBank/DDBJ whole genome shotgun (WGS) entry which is preliminary data.</text>
</comment>
<dbReference type="SUPFAM" id="SSF103473">
    <property type="entry name" value="MFS general substrate transporter"/>
    <property type="match status" value="1"/>
</dbReference>
<dbReference type="Pfam" id="PF07690">
    <property type="entry name" value="MFS_1"/>
    <property type="match status" value="1"/>
</dbReference>
<evidence type="ECO:0000256" key="1">
    <source>
        <dbReference type="SAM" id="Phobius"/>
    </source>
</evidence>
<feature type="transmembrane region" description="Helical" evidence="1">
    <location>
        <begin position="104"/>
        <end position="125"/>
    </location>
</feature>
<gene>
    <name evidence="2" type="ORF">H9830_06030</name>
</gene>
<dbReference type="PANTHER" id="PTHR23542">
    <property type="match status" value="1"/>
</dbReference>